<dbReference type="EMBL" id="WHNY01000027">
    <property type="protein sequence ID" value="NOU64164.1"/>
    <property type="molecule type" value="Genomic_DNA"/>
</dbReference>
<evidence type="ECO:0000256" key="7">
    <source>
        <dbReference type="SAM" id="MobiDB-lite"/>
    </source>
</evidence>
<feature type="transmembrane region" description="Helical" evidence="8">
    <location>
        <begin position="428"/>
        <end position="452"/>
    </location>
</feature>
<keyword evidence="11" id="KW-1185">Reference proteome</keyword>
<gene>
    <name evidence="10" type="ORF">GC096_09015</name>
</gene>
<comment type="pathway">
    <text evidence="2">Pyrimidine metabolism; UMP biosynthesis via de novo pathway.</text>
</comment>
<dbReference type="InterPro" id="IPR005720">
    <property type="entry name" value="Dihydroorotate_DH_cat"/>
</dbReference>
<keyword evidence="3" id="KW-0285">Flavoprotein</keyword>
<organism evidence="10 11">
    <name type="scientific">Paenibacillus plantarum</name>
    <dbReference type="NCBI Taxonomy" id="2654975"/>
    <lineage>
        <taxon>Bacteria</taxon>
        <taxon>Bacillati</taxon>
        <taxon>Bacillota</taxon>
        <taxon>Bacilli</taxon>
        <taxon>Bacillales</taxon>
        <taxon>Paenibacillaceae</taxon>
        <taxon>Paenibacillus</taxon>
    </lineage>
</organism>
<accession>A0ABX1X774</accession>
<feature type="transmembrane region" description="Helical" evidence="8">
    <location>
        <begin position="535"/>
        <end position="554"/>
    </location>
</feature>
<feature type="transmembrane region" description="Helical" evidence="8">
    <location>
        <begin position="508"/>
        <end position="529"/>
    </location>
</feature>
<keyword evidence="8" id="KW-0812">Transmembrane</keyword>
<evidence type="ECO:0000313" key="11">
    <source>
        <dbReference type="Proteomes" id="UP000653578"/>
    </source>
</evidence>
<feature type="transmembrane region" description="Helical" evidence="8">
    <location>
        <begin position="575"/>
        <end position="597"/>
    </location>
</feature>
<dbReference type="Proteomes" id="UP000653578">
    <property type="component" value="Unassembled WGS sequence"/>
</dbReference>
<dbReference type="Gene3D" id="3.20.20.70">
    <property type="entry name" value="Aldolase class I"/>
    <property type="match status" value="1"/>
</dbReference>
<evidence type="ECO:0000256" key="6">
    <source>
        <dbReference type="ARBA" id="ARBA00023002"/>
    </source>
</evidence>
<protein>
    <recommendedName>
        <fullName evidence="9">Dihydroorotate dehydrogenase catalytic domain-containing protein</fullName>
    </recommendedName>
</protein>
<sequence>MGRGKDTRYTGTIIQKRRRPMPDWSYHTLFKPLLFRLSGRRARDLTLHAIGGLSRIPGGTFVIRTMGHMEMSPHLASELAGVPIACPVGLSGGLDPHGTAHKALAQFGLGFIELGPVTVRAVQSHASISRMTEEEAIVYPDGYENDGADAIAARLRKGTGHRLPHFVRLRPMPGSSPREAAEEQRELLRGLAPYAAGFTLDGLSEGWPSAMALAYLTEVRQLAEAAAPGKPVLLYVPQQLPEGELLAIMDTARSFSGVVLGDAQREPGTRRERVGGGASLLSAQLSKVRLLRESLGERSAVVAAGGVHQPEDALALLAAGATSVMLHSGLVYAGPGLPKRINEAILYDRITACVASTDAEALPYEVSVDANEQASNSDSRASVVTSSDPSMAPHHGEISVLRPSSIFPHSPVFPPTPSFWANWGWMSLLGLGMMIGGVLAWFIAATTVLLPYDEDFLGKSRSEIIRFNAHLLHFMSHDRITLAGTMISIGIFYYQLAHHGLRYGLHWARTAVISSCVVGFSSFFLYLGYGYFDPLHAAAAVVLLPMLLLTLRGLKDHPSRKPPGLRNDRVWLRAQWGQCCFVILGFGLGIGGLTISVVGITEVFVPSDLVYLGVTSSELSAWSETIIPLIAHDRAGFGGALFSLAVAITASALWGVNQGEGWLWWTFLWGGLPGFMAGLFIHAHIGYTDFVHLLPVYIAVMLYVGGLYLTYPYLVGKGGTSVTTARS</sequence>
<evidence type="ECO:0000313" key="10">
    <source>
        <dbReference type="EMBL" id="NOU64164.1"/>
    </source>
</evidence>
<comment type="caution">
    <text evidence="10">The sequence shown here is derived from an EMBL/GenBank/DDBJ whole genome shotgun (WGS) entry which is preliminary data.</text>
</comment>
<dbReference type="SUPFAM" id="SSF51395">
    <property type="entry name" value="FMN-linked oxidoreductases"/>
    <property type="match status" value="1"/>
</dbReference>
<feature type="transmembrane region" description="Helical" evidence="8">
    <location>
        <begin position="480"/>
        <end position="496"/>
    </location>
</feature>
<reference evidence="10 11" key="1">
    <citation type="submission" date="2019-10" db="EMBL/GenBank/DDBJ databases">
        <title>Description of Paenibacillus humi sp. nov.</title>
        <authorList>
            <person name="Carlier A."/>
            <person name="Qi S."/>
        </authorList>
    </citation>
    <scope>NUCLEOTIDE SEQUENCE [LARGE SCALE GENOMIC DNA]</scope>
    <source>
        <strain evidence="10 11">LMG 31461</strain>
    </source>
</reference>
<keyword evidence="5" id="KW-0665">Pyrimidine biosynthesis</keyword>
<proteinExistence type="predicted"/>
<feature type="transmembrane region" description="Helical" evidence="8">
    <location>
        <begin position="662"/>
        <end position="681"/>
    </location>
</feature>
<evidence type="ECO:0000256" key="2">
    <source>
        <dbReference type="ARBA" id="ARBA00004725"/>
    </source>
</evidence>
<name>A0ABX1X774_9BACL</name>
<evidence type="ECO:0000256" key="3">
    <source>
        <dbReference type="ARBA" id="ARBA00022630"/>
    </source>
</evidence>
<evidence type="ECO:0000256" key="5">
    <source>
        <dbReference type="ARBA" id="ARBA00022975"/>
    </source>
</evidence>
<keyword evidence="8" id="KW-1133">Transmembrane helix</keyword>
<dbReference type="Pfam" id="PF01180">
    <property type="entry name" value="DHO_dh"/>
    <property type="match status" value="1"/>
</dbReference>
<feature type="transmembrane region" description="Helical" evidence="8">
    <location>
        <begin position="693"/>
        <end position="711"/>
    </location>
</feature>
<dbReference type="PANTHER" id="PTHR48109">
    <property type="entry name" value="DIHYDROOROTATE DEHYDROGENASE (QUINONE), MITOCHONDRIAL-RELATED"/>
    <property type="match status" value="1"/>
</dbReference>
<dbReference type="InterPro" id="IPR013785">
    <property type="entry name" value="Aldolase_TIM"/>
</dbReference>
<feature type="transmembrane region" description="Helical" evidence="8">
    <location>
        <begin position="637"/>
        <end position="656"/>
    </location>
</feature>
<feature type="compositionally biased region" description="Polar residues" evidence="7">
    <location>
        <begin position="372"/>
        <end position="389"/>
    </location>
</feature>
<dbReference type="PANTHER" id="PTHR48109:SF4">
    <property type="entry name" value="DIHYDROOROTATE DEHYDROGENASE (QUINONE), MITOCHONDRIAL"/>
    <property type="match status" value="1"/>
</dbReference>
<keyword evidence="4" id="KW-0288">FMN</keyword>
<evidence type="ECO:0000256" key="4">
    <source>
        <dbReference type="ARBA" id="ARBA00022643"/>
    </source>
</evidence>
<comment type="cofactor">
    <cofactor evidence="1">
        <name>FMN</name>
        <dbReference type="ChEBI" id="CHEBI:58210"/>
    </cofactor>
</comment>
<dbReference type="InterPro" id="IPR050074">
    <property type="entry name" value="DHO_dehydrogenase"/>
</dbReference>
<feature type="domain" description="Dihydroorotate dehydrogenase catalytic" evidence="9">
    <location>
        <begin position="75"/>
        <end position="345"/>
    </location>
</feature>
<feature type="region of interest" description="Disordered" evidence="7">
    <location>
        <begin position="372"/>
        <end position="393"/>
    </location>
</feature>
<evidence type="ECO:0000259" key="9">
    <source>
        <dbReference type="Pfam" id="PF01180"/>
    </source>
</evidence>
<keyword evidence="8" id="KW-0472">Membrane</keyword>
<keyword evidence="6" id="KW-0560">Oxidoreductase</keyword>
<evidence type="ECO:0000256" key="1">
    <source>
        <dbReference type="ARBA" id="ARBA00001917"/>
    </source>
</evidence>
<evidence type="ECO:0000256" key="8">
    <source>
        <dbReference type="SAM" id="Phobius"/>
    </source>
</evidence>